<evidence type="ECO:0000256" key="1">
    <source>
        <dbReference type="ARBA" id="ARBA00023157"/>
    </source>
</evidence>
<dbReference type="PANTHER" id="PTHR11339">
    <property type="entry name" value="EXTRACELLULAR MATRIX GLYCOPROTEIN RELATED"/>
    <property type="match status" value="1"/>
</dbReference>
<dbReference type="InterPro" id="IPR050780">
    <property type="entry name" value="Mucin_vWF_Thrombospondin_sf"/>
</dbReference>
<keyword evidence="5" id="KW-1185">Reference proteome</keyword>
<dbReference type="Proteomes" id="UP000694865">
    <property type="component" value="Unplaced"/>
</dbReference>
<evidence type="ECO:0000256" key="3">
    <source>
        <dbReference type="SAM" id="SignalP"/>
    </source>
</evidence>
<dbReference type="GeneID" id="102804249"/>
<dbReference type="RefSeq" id="XP_006816798.1">
    <property type="nucleotide sequence ID" value="XM_006816735.1"/>
</dbReference>
<evidence type="ECO:0000313" key="6">
    <source>
        <dbReference type="RefSeq" id="XP_006816798.1"/>
    </source>
</evidence>
<organism evidence="5 6">
    <name type="scientific">Saccoglossus kowalevskii</name>
    <name type="common">Acorn worm</name>
    <dbReference type="NCBI Taxonomy" id="10224"/>
    <lineage>
        <taxon>Eukaryota</taxon>
        <taxon>Metazoa</taxon>
        <taxon>Hemichordata</taxon>
        <taxon>Enteropneusta</taxon>
        <taxon>Harrimaniidae</taxon>
        <taxon>Saccoglossus</taxon>
    </lineage>
</organism>
<keyword evidence="1" id="KW-1015">Disulfide bond</keyword>
<feature type="domain" description="VWFD" evidence="4">
    <location>
        <begin position="172"/>
        <end position="349"/>
    </location>
</feature>
<dbReference type="InterPro" id="IPR001846">
    <property type="entry name" value="VWF_type-D"/>
</dbReference>
<name>A0ABM0M9V7_SACKO</name>
<keyword evidence="2" id="KW-0325">Glycoprotein</keyword>
<evidence type="ECO:0000259" key="4">
    <source>
        <dbReference type="PROSITE" id="PS51233"/>
    </source>
</evidence>
<dbReference type="Pfam" id="PF00094">
    <property type="entry name" value="VWD"/>
    <property type="match status" value="1"/>
</dbReference>
<dbReference type="PROSITE" id="PS51233">
    <property type="entry name" value="VWFD"/>
    <property type="match status" value="1"/>
</dbReference>
<protein>
    <submittedName>
        <fullName evidence="6">von Willebrand factor-like</fullName>
    </submittedName>
</protein>
<sequence length="349" mass="39068">MAVINVIRIFVCALYIVPLCNANVLREYESKRHMEIIRPIEIDYSCKVDGTCTVEPSEGVFIEGVCAATCTNDTYEVYDSMGRKACGDDTCRCCVERKEITKRRPHDLTCDNIFNTPCVDRHGYCQDWSIRPSCDTGHIIGPYSDALCLTTKCRCCKETTPAVLHVSGFKPIQGVVFLDPHFNTFDGRKFDYKGQSGCSYILFQECSHYPSFIVVIHLGHHKMDESIHVEHVTVHADGKAITLVRGNDIYMNGKLLDKPLPLVSGDLTIHKYTEHVKVDLESKFSLFWDGKGRVAPKLDPSVHGKLCGLLGDADGNADNDFKMRMLDGTLKYTDDIISFADSWVLSGSC</sequence>
<evidence type="ECO:0000313" key="5">
    <source>
        <dbReference type="Proteomes" id="UP000694865"/>
    </source>
</evidence>
<gene>
    <name evidence="6" type="primary">LOC102804249</name>
</gene>
<reference evidence="6" key="1">
    <citation type="submission" date="2025-08" db="UniProtKB">
        <authorList>
            <consortium name="RefSeq"/>
        </authorList>
    </citation>
    <scope>IDENTIFICATION</scope>
    <source>
        <tissue evidence="6">Testes</tissue>
    </source>
</reference>
<accession>A0ABM0M9V7</accession>
<proteinExistence type="predicted"/>
<feature type="chain" id="PRO_5047472343" evidence="3">
    <location>
        <begin position="23"/>
        <end position="349"/>
    </location>
</feature>
<dbReference type="PANTHER" id="PTHR11339:SF373">
    <property type="entry name" value="VWFD DOMAIN-CONTAINING PROTEIN"/>
    <property type="match status" value="1"/>
</dbReference>
<keyword evidence="3" id="KW-0732">Signal</keyword>
<evidence type="ECO:0000256" key="2">
    <source>
        <dbReference type="ARBA" id="ARBA00023180"/>
    </source>
</evidence>
<dbReference type="SMART" id="SM00216">
    <property type="entry name" value="VWD"/>
    <property type="match status" value="1"/>
</dbReference>
<feature type="signal peptide" evidence="3">
    <location>
        <begin position="1"/>
        <end position="22"/>
    </location>
</feature>